<proteinExistence type="predicted"/>
<dbReference type="AlphaFoldDB" id="A0A397TUP6"/>
<sequence length="241" mass="27833">MPIHTSMVVFISAKNNNNSFAHGIAQYQPSKNTYATINWKHFDPPSNFNDDFSVGNIVSIAGKFAIENSEQYVTIASATVVDKKDSKDEFDEQSIPLNAPHLMFNAIETCDLKTLGETVYFGVETRKYNFCTGSQNEKDHTTNELHQDIDKKERKQKQESETDYDPGKEIKIDEQIQNEKRKGKRKLSQHDSHDEFNQESDIDYNSKEKPNAKKNEVKSEKKEQIEKENKKFRPEYKNGVK</sequence>
<feature type="compositionally biased region" description="Basic and acidic residues" evidence="1">
    <location>
        <begin position="204"/>
        <end position="241"/>
    </location>
</feature>
<evidence type="ECO:0000313" key="3">
    <source>
        <dbReference type="Proteomes" id="UP000266673"/>
    </source>
</evidence>
<feature type="region of interest" description="Disordered" evidence="1">
    <location>
        <begin position="132"/>
        <end position="241"/>
    </location>
</feature>
<dbReference type="OrthoDB" id="10599854at2759"/>
<name>A0A397TUP6_9GLOM</name>
<gene>
    <name evidence="2" type="ORF">C2G38_2233625</name>
</gene>
<accession>A0A397TUP6</accession>
<evidence type="ECO:0000313" key="2">
    <source>
        <dbReference type="EMBL" id="RIB00618.1"/>
    </source>
</evidence>
<reference evidence="2 3" key="1">
    <citation type="submission" date="2018-06" db="EMBL/GenBank/DDBJ databases">
        <title>Comparative genomics reveals the genomic features of Rhizophagus irregularis, R. cerebriforme, R. diaphanum and Gigaspora rosea, and their symbiotic lifestyle signature.</title>
        <authorList>
            <person name="Morin E."/>
            <person name="San Clemente H."/>
            <person name="Chen E.C.H."/>
            <person name="De La Providencia I."/>
            <person name="Hainaut M."/>
            <person name="Kuo A."/>
            <person name="Kohler A."/>
            <person name="Murat C."/>
            <person name="Tang N."/>
            <person name="Roy S."/>
            <person name="Loubradou J."/>
            <person name="Henrissat B."/>
            <person name="Grigoriev I.V."/>
            <person name="Corradi N."/>
            <person name="Roux C."/>
            <person name="Martin F.M."/>
        </authorList>
    </citation>
    <scope>NUCLEOTIDE SEQUENCE [LARGE SCALE GENOMIC DNA]</scope>
    <source>
        <strain evidence="2 3">DAOM 194757</strain>
    </source>
</reference>
<organism evidence="2 3">
    <name type="scientific">Gigaspora rosea</name>
    <dbReference type="NCBI Taxonomy" id="44941"/>
    <lineage>
        <taxon>Eukaryota</taxon>
        <taxon>Fungi</taxon>
        <taxon>Fungi incertae sedis</taxon>
        <taxon>Mucoromycota</taxon>
        <taxon>Glomeromycotina</taxon>
        <taxon>Glomeromycetes</taxon>
        <taxon>Diversisporales</taxon>
        <taxon>Gigasporaceae</taxon>
        <taxon>Gigaspora</taxon>
    </lineage>
</organism>
<evidence type="ECO:0000256" key="1">
    <source>
        <dbReference type="SAM" id="MobiDB-lite"/>
    </source>
</evidence>
<comment type="caution">
    <text evidence="2">The sequence shown here is derived from an EMBL/GenBank/DDBJ whole genome shotgun (WGS) entry which is preliminary data.</text>
</comment>
<dbReference type="EMBL" id="QKWP01003872">
    <property type="protein sequence ID" value="RIB00618.1"/>
    <property type="molecule type" value="Genomic_DNA"/>
</dbReference>
<dbReference type="Proteomes" id="UP000266673">
    <property type="component" value="Unassembled WGS sequence"/>
</dbReference>
<feature type="compositionally biased region" description="Basic and acidic residues" evidence="1">
    <location>
        <begin position="136"/>
        <end position="180"/>
    </location>
</feature>
<keyword evidence="3" id="KW-1185">Reference proteome</keyword>
<protein>
    <submittedName>
        <fullName evidence="2">Uncharacterized protein</fullName>
    </submittedName>
</protein>